<name>A0A4P9WKT1_9FUNG</name>
<evidence type="ECO:0000313" key="3">
    <source>
        <dbReference type="Proteomes" id="UP000269721"/>
    </source>
</evidence>
<feature type="region of interest" description="Disordered" evidence="1">
    <location>
        <begin position="81"/>
        <end position="101"/>
    </location>
</feature>
<accession>A0A4P9WKT1</accession>
<gene>
    <name evidence="2" type="ORF">BDK51DRAFT_50717</name>
</gene>
<sequence length="245" mass="26818">MSASVPATSASAPSRKRTRLTDARAAFPKELESSVVFPTYASIVGQCEKSHAEIAGRISAEPGAGVERHIVLQLEAAKVKRRKGAGTDRERRTASSSSSPSLRRLHGFMAAQVNHTKGVIFLSYTRMKTDSRLFSEGLLRAVTSAAISAQEKYHPTLPALAHVCVPLWPVPPDSRAADQHSHLASWGERGFVPVDKYCNDRLMDTEFFNEPGVLPELILAQSEIWVATGAELLEWCDYTPSLSKF</sequence>
<feature type="compositionally biased region" description="Low complexity" evidence="1">
    <location>
        <begin position="1"/>
        <end position="13"/>
    </location>
</feature>
<dbReference type="AlphaFoldDB" id="A0A4P9WKT1"/>
<protein>
    <submittedName>
        <fullName evidence="2">Uncharacterized protein</fullName>
    </submittedName>
</protein>
<reference evidence="3" key="1">
    <citation type="journal article" date="2018" name="Nat. Microbiol.">
        <title>Leveraging single-cell genomics to expand the fungal tree of life.</title>
        <authorList>
            <person name="Ahrendt S.R."/>
            <person name="Quandt C.A."/>
            <person name="Ciobanu D."/>
            <person name="Clum A."/>
            <person name="Salamov A."/>
            <person name="Andreopoulos B."/>
            <person name="Cheng J.F."/>
            <person name="Woyke T."/>
            <person name="Pelin A."/>
            <person name="Henrissat B."/>
            <person name="Reynolds N.K."/>
            <person name="Benny G.L."/>
            <person name="Smith M.E."/>
            <person name="James T.Y."/>
            <person name="Grigoriev I.V."/>
        </authorList>
    </citation>
    <scope>NUCLEOTIDE SEQUENCE [LARGE SCALE GENOMIC DNA]</scope>
</reference>
<dbReference type="Proteomes" id="UP000269721">
    <property type="component" value="Unassembled WGS sequence"/>
</dbReference>
<proteinExistence type="predicted"/>
<feature type="region of interest" description="Disordered" evidence="1">
    <location>
        <begin position="1"/>
        <end position="20"/>
    </location>
</feature>
<keyword evidence="3" id="KW-1185">Reference proteome</keyword>
<organism evidence="2 3">
    <name type="scientific">Blyttiomyces helicus</name>
    <dbReference type="NCBI Taxonomy" id="388810"/>
    <lineage>
        <taxon>Eukaryota</taxon>
        <taxon>Fungi</taxon>
        <taxon>Fungi incertae sedis</taxon>
        <taxon>Chytridiomycota</taxon>
        <taxon>Chytridiomycota incertae sedis</taxon>
        <taxon>Chytridiomycetes</taxon>
        <taxon>Chytridiomycetes incertae sedis</taxon>
        <taxon>Blyttiomyces</taxon>
    </lineage>
</organism>
<evidence type="ECO:0000313" key="2">
    <source>
        <dbReference type="EMBL" id="RKO93611.1"/>
    </source>
</evidence>
<dbReference type="EMBL" id="KZ994172">
    <property type="protein sequence ID" value="RKO93611.1"/>
    <property type="molecule type" value="Genomic_DNA"/>
</dbReference>
<evidence type="ECO:0000256" key="1">
    <source>
        <dbReference type="SAM" id="MobiDB-lite"/>
    </source>
</evidence>